<feature type="binding site" evidence="9">
    <location>
        <position position="96"/>
    </location>
    <ligand>
        <name>substrate</name>
    </ligand>
</feature>
<evidence type="ECO:0000256" key="8">
    <source>
        <dbReference type="ARBA" id="ARBA00047973"/>
    </source>
</evidence>
<dbReference type="GO" id="GO:0008428">
    <property type="term" value="F:ribonuclease inhibitor activity"/>
    <property type="evidence" value="ECO:0007669"/>
    <property type="project" value="InterPro"/>
</dbReference>
<dbReference type="InterPro" id="IPR036704">
    <property type="entry name" value="RraA/RraA-like_sf"/>
</dbReference>
<sequence>MFTTADLYDEYKAQLNCVEPIFRPYGKKKVFSGKISTLKLFEDNSLVRKKLETDGKGKVLVIDGGGSLRCALVGDQLAALAIRNNWNGIIIYGCLRDSHLINSMDIGIRAINTCPVKSIKRNIGEVDIPITFGGVTFIPSEYIYVDHDGILISEHNLLK</sequence>
<dbReference type="InterPro" id="IPR010203">
    <property type="entry name" value="RraA"/>
</dbReference>
<feature type="binding site" evidence="9">
    <location>
        <position position="97"/>
    </location>
    <ligand>
        <name>Mg(2+)</name>
        <dbReference type="ChEBI" id="CHEBI:18420"/>
    </ligand>
</feature>
<evidence type="ECO:0000256" key="5">
    <source>
        <dbReference type="ARBA" id="ARBA00022723"/>
    </source>
</evidence>
<evidence type="ECO:0000313" key="12">
    <source>
        <dbReference type="Proteomes" id="UP000443153"/>
    </source>
</evidence>
<dbReference type="InterPro" id="IPR005493">
    <property type="entry name" value="RraA/RraA-like"/>
</dbReference>
<dbReference type="GO" id="GO:0047443">
    <property type="term" value="F:4-hydroxy-4-methyl-2-oxoglutarate aldolase activity"/>
    <property type="evidence" value="ECO:0007669"/>
    <property type="project" value="UniProtKB-EC"/>
</dbReference>
<comment type="subunit">
    <text evidence="4 10">Homotrimer.</text>
</comment>
<dbReference type="RefSeq" id="WP_154368681.1">
    <property type="nucleotide sequence ID" value="NZ_WKJH01000026.1"/>
</dbReference>
<dbReference type="CDD" id="cd16841">
    <property type="entry name" value="RraA_family"/>
    <property type="match status" value="1"/>
</dbReference>
<comment type="catalytic activity">
    <reaction evidence="1 10">
        <text>4-hydroxy-4-methyl-2-oxoglutarate = 2 pyruvate</text>
        <dbReference type="Rhea" id="RHEA:22748"/>
        <dbReference type="ChEBI" id="CHEBI:15361"/>
        <dbReference type="ChEBI" id="CHEBI:58276"/>
        <dbReference type="EC" id="4.1.3.17"/>
    </reaction>
</comment>
<evidence type="ECO:0000313" key="11">
    <source>
        <dbReference type="EMBL" id="MRX65641.1"/>
    </source>
</evidence>
<dbReference type="EMBL" id="WKJH01000026">
    <property type="protein sequence ID" value="MRX65641.1"/>
    <property type="molecule type" value="Genomic_DNA"/>
</dbReference>
<comment type="catalytic activity">
    <reaction evidence="8 10">
        <text>oxaloacetate + H(+) = pyruvate + CO2</text>
        <dbReference type="Rhea" id="RHEA:15641"/>
        <dbReference type="ChEBI" id="CHEBI:15361"/>
        <dbReference type="ChEBI" id="CHEBI:15378"/>
        <dbReference type="ChEBI" id="CHEBI:16452"/>
        <dbReference type="ChEBI" id="CHEBI:16526"/>
        <dbReference type="EC" id="4.1.1.112"/>
    </reaction>
</comment>
<keyword evidence="9" id="KW-0460">Magnesium</keyword>
<accession>A0A6I2MPB3</accession>
<dbReference type="OrthoDB" id="9784786at2"/>
<comment type="caution">
    <text evidence="11">The sequence shown here is derived from an EMBL/GenBank/DDBJ whole genome shotgun (WGS) entry which is preliminary data.</text>
</comment>
<dbReference type="GO" id="GO:0051252">
    <property type="term" value="P:regulation of RNA metabolic process"/>
    <property type="evidence" value="ECO:0007669"/>
    <property type="project" value="InterPro"/>
</dbReference>
<dbReference type="PANTHER" id="PTHR33254">
    <property type="entry name" value="4-HYDROXY-4-METHYL-2-OXOGLUTARATE ALDOLASE 3-RELATED"/>
    <property type="match status" value="1"/>
</dbReference>
<comment type="cofactor">
    <cofactor evidence="9">
        <name>Mg(2+)</name>
        <dbReference type="ChEBI" id="CHEBI:18420"/>
    </cofactor>
</comment>
<dbReference type="NCBIfam" id="NF006875">
    <property type="entry name" value="PRK09372.1"/>
    <property type="match status" value="1"/>
</dbReference>
<dbReference type="EC" id="4.1.3.17" evidence="10"/>
<dbReference type="SUPFAM" id="SSF89562">
    <property type="entry name" value="RraA-like"/>
    <property type="match status" value="1"/>
</dbReference>
<name>A0A6I2MPB3_9FLAO</name>
<evidence type="ECO:0000256" key="3">
    <source>
        <dbReference type="ARBA" id="ARBA00008621"/>
    </source>
</evidence>
<organism evidence="11 12">
    <name type="scientific">Maribacter luteus</name>
    <dbReference type="NCBI Taxonomy" id="2594478"/>
    <lineage>
        <taxon>Bacteria</taxon>
        <taxon>Pseudomonadati</taxon>
        <taxon>Bacteroidota</taxon>
        <taxon>Flavobacteriia</taxon>
        <taxon>Flavobacteriales</taxon>
        <taxon>Flavobacteriaceae</taxon>
        <taxon>Maribacter</taxon>
    </lineage>
</organism>
<keyword evidence="5 9" id="KW-0479">Metal-binding</keyword>
<evidence type="ECO:0000256" key="6">
    <source>
        <dbReference type="ARBA" id="ARBA00023239"/>
    </source>
</evidence>
<evidence type="ECO:0000256" key="9">
    <source>
        <dbReference type="PIRSR" id="PIRSR605493-1"/>
    </source>
</evidence>
<reference evidence="11 12" key="1">
    <citation type="submission" date="2019-11" db="EMBL/GenBank/DDBJ databases">
        <title>Maribacter lutea sp. nov., a marine bacterium isolated from intertidal sand.</title>
        <authorList>
            <person name="Liu A."/>
        </authorList>
    </citation>
    <scope>NUCLEOTIDE SEQUENCE [LARGE SCALE GENOMIC DNA]</scope>
    <source>
        <strain evidence="11 12">RZ05</strain>
    </source>
</reference>
<comment type="function">
    <text evidence="7 10">Catalyzes the aldol cleavage of 4-hydroxy-4-methyl-2-oxoglutarate (HMG) into 2 molecules of pyruvate. Also contains a secondary oxaloacetate (OAA) decarboxylase activity due to the common pyruvate enolate transition state formed following C-C bond cleavage in the retro-aldol and decarboxylation reactions.</text>
</comment>
<evidence type="ECO:0000256" key="2">
    <source>
        <dbReference type="ARBA" id="ARBA00001968"/>
    </source>
</evidence>
<protein>
    <recommendedName>
        <fullName evidence="10">4-hydroxy-4-methyl-2-oxoglutarate aldolase</fullName>
        <shortName evidence="10">HMG aldolase</shortName>
        <ecNumber evidence="10">4.1.1.112</ecNumber>
        <ecNumber evidence="10">4.1.3.17</ecNumber>
    </recommendedName>
    <alternativeName>
        <fullName evidence="10">Oxaloacetate decarboxylase</fullName>
    </alternativeName>
</protein>
<evidence type="ECO:0000256" key="1">
    <source>
        <dbReference type="ARBA" id="ARBA00001342"/>
    </source>
</evidence>
<comment type="similarity">
    <text evidence="3 10">Belongs to the class II aldolase/RraA-like family.</text>
</comment>
<evidence type="ECO:0000256" key="7">
    <source>
        <dbReference type="ARBA" id="ARBA00025046"/>
    </source>
</evidence>
<gene>
    <name evidence="11" type="primary">rraA</name>
    <name evidence="11" type="ORF">GJ691_15920</name>
</gene>
<dbReference type="AlphaFoldDB" id="A0A6I2MPB3"/>
<dbReference type="NCBIfam" id="TIGR01935">
    <property type="entry name" value="NOT-MenG"/>
    <property type="match status" value="1"/>
</dbReference>
<evidence type="ECO:0000256" key="4">
    <source>
        <dbReference type="ARBA" id="ARBA00011233"/>
    </source>
</evidence>
<dbReference type="Proteomes" id="UP000443153">
    <property type="component" value="Unassembled WGS sequence"/>
</dbReference>
<dbReference type="PANTHER" id="PTHR33254:SF4">
    <property type="entry name" value="4-HYDROXY-4-METHYL-2-OXOGLUTARATE ALDOLASE 3-RELATED"/>
    <property type="match status" value="1"/>
</dbReference>
<keyword evidence="6 10" id="KW-0456">Lyase</keyword>
<dbReference type="GO" id="GO:0046872">
    <property type="term" value="F:metal ion binding"/>
    <property type="evidence" value="ECO:0007669"/>
    <property type="project" value="UniProtKB-KW"/>
</dbReference>
<dbReference type="GO" id="GO:0008948">
    <property type="term" value="F:oxaloacetate decarboxylase activity"/>
    <property type="evidence" value="ECO:0007669"/>
    <property type="project" value="UniProtKB-EC"/>
</dbReference>
<feature type="binding site" evidence="9">
    <location>
        <begin position="74"/>
        <end position="77"/>
    </location>
    <ligand>
        <name>substrate</name>
    </ligand>
</feature>
<keyword evidence="12" id="KW-1185">Reference proteome</keyword>
<proteinExistence type="inferred from homology"/>
<evidence type="ECO:0000256" key="10">
    <source>
        <dbReference type="RuleBase" id="RU004338"/>
    </source>
</evidence>
<dbReference type="Pfam" id="PF03737">
    <property type="entry name" value="RraA-like"/>
    <property type="match status" value="1"/>
</dbReference>
<dbReference type="EC" id="4.1.1.112" evidence="10"/>
<dbReference type="Gene3D" id="3.50.30.40">
    <property type="entry name" value="Ribonuclease E inhibitor RraA/RraA-like"/>
    <property type="match status" value="1"/>
</dbReference>
<comment type="cofactor">
    <cofactor evidence="2 10">
        <name>a divalent metal cation</name>
        <dbReference type="ChEBI" id="CHEBI:60240"/>
    </cofactor>
</comment>